<keyword evidence="2" id="KW-1185">Reference proteome</keyword>
<name>A0ACB9MEH7_9MYRT</name>
<comment type="caution">
    <text evidence="1">The sequence shown here is derived from an EMBL/GenBank/DDBJ whole genome shotgun (WGS) entry which is preliminary data.</text>
</comment>
<protein>
    <submittedName>
        <fullName evidence="1">Uncharacterized protein</fullName>
    </submittedName>
</protein>
<sequence length="124" mass="14105">MNAQYKAQRDGFPQTSHDPPRPHLLDHHAGGDESRGSSKRESLSPLLLASGLHDLPCHRPQAPRWEMQLLPRSAWLYASHCRRQETEVPVRGEYKLFAGCFYQQTDRVIFSLSVSPDVANTRVL</sequence>
<dbReference type="Proteomes" id="UP001057402">
    <property type="component" value="Chromosome 10"/>
</dbReference>
<accession>A0ACB9MEH7</accession>
<evidence type="ECO:0000313" key="2">
    <source>
        <dbReference type="Proteomes" id="UP001057402"/>
    </source>
</evidence>
<organism evidence="1 2">
    <name type="scientific">Melastoma candidum</name>
    <dbReference type="NCBI Taxonomy" id="119954"/>
    <lineage>
        <taxon>Eukaryota</taxon>
        <taxon>Viridiplantae</taxon>
        <taxon>Streptophyta</taxon>
        <taxon>Embryophyta</taxon>
        <taxon>Tracheophyta</taxon>
        <taxon>Spermatophyta</taxon>
        <taxon>Magnoliopsida</taxon>
        <taxon>eudicotyledons</taxon>
        <taxon>Gunneridae</taxon>
        <taxon>Pentapetalae</taxon>
        <taxon>rosids</taxon>
        <taxon>malvids</taxon>
        <taxon>Myrtales</taxon>
        <taxon>Melastomataceae</taxon>
        <taxon>Melastomatoideae</taxon>
        <taxon>Melastomateae</taxon>
        <taxon>Melastoma</taxon>
    </lineage>
</organism>
<gene>
    <name evidence="1" type="ORF">MLD38_034612</name>
</gene>
<dbReference type="EMBL" id="CM042889">
    <property type="protein sequence ID" value="KAI4321200.1"/>
    <property type="molecule type" value="Genomic_DNA"/>
</dbReference>
<reference evidence="2" key="1">
    <citation type="journal article" date="2023" name="Front. Plant Sci.">
        <title>Chromosomal-level genome assembly of Melastoma candidum provides insights into trichome evolution.</title>
        <authorList>
            <person name="Zhong Y."/>
            <person name="Wu W."/>
            <person name="Sun C."/>
            <person name="Zou P."/>
            <person name="Liu Y."/>
            <person name="Dai S."/>
            <person name="Zhou R."/>
        </authorList>
    </citation>
    <scope>NUCLEOTIDE SEQUENCE [LARGE SCALE GENOMIC DNA]</scope>
</reference>
<evidence type="ECO:0000313" key="1">
    <source>
        <dbReference type="EMBL" id="KAI4321200.1"/>
    </source>
</evidence>
<proteinExistence type="predicted"/>